<dbReference type="InterPro" id="IPR004143">
    <property type="entry name" value="BPL_LPL_catalytic"/>
</dbReference>
<organism evidence="3 4">
    <name type="scientific">Acinetobacter marinus</name>
    <dbReference type="NCBI Taxonomy" id="281375"/>
    <lineage>
        <taxon>Bacteria</taxon>
        <taxon>Pseudomonadati</taxon>
        <taxon>Pseudomonadota</taxon>
        <taxon>Gammaproteobacteria</taxon>
        <taxon>Moraxellales</taxon>
        <taxon>Moraxellaceae</taxon>
        <taxon>Acinetobacter</taxon>
    </lineage>
</organism>
<dbReference type="RefSeq" id="WP_092620648.1">
    <property type="nucleotide sequence ID" value="NZ_FMYK01000007.1"/>
</dbReference>
<dbReference type="NCBIfam" id="TIGR00121">
    <property type="entry name" value="birA_ligase"/>
    <property type="match status" value="1"/>
</dbReference>
<dbReference type="PANTHER" id="PTHR12835">
    <property type="entry name" value="BIOTIN PROTEIN LIGASE"/>
    <property type="match status" value="1"/>
</dbReference>
<dbReference type="AlphaFoldDB" id="A0A1G6MNV1"/>
<dbReference type="OrthoDB" id="9807064at2"/>
<reference evidence="4" key="1">
    <citation type="submission" date="2016-09" db="EMBL/GenBank/DDBJ databases">
        <authorList>
            <person name="Varghese N."/>
            <person name="Submissions S."/>
        </authorList>
    </citation>
    <scope>NUCLEOTIDE SEQUENCE [LARGE SCALE GENOMIC DNA]</scope>
    <source>
        <strain evidence="4">ANC 3699</strain>
    </source>
</reference>
<evidence type="ECO:0000313" key="3">
    <source>
        <dbReference type="EMBL" id="SDC57151.1"/>
    </source>
</evidence>
<dbReference type="InterPro" id="IPR045864">
    <property type="entry name" value="aa-tRNA-synth_II/BPL/LPL"/>
</dbReference>
<protein>
    <submittedName>
        <fullName evidence="3">BirA family transcriptional regulator, biotin operon repressor / biotin-[acetyl-CoA-carboxylase] ligase</fullName>
    </submittedName>
</protein>
<dbReference type="Pfam" id="PF03099">
    <property type="entry name" value="BPL_LplA_LipB"/>
    <property type="match status" value="1"/>
</dbReference>
<keyword evidence="1 3" id="KW-0436">Ligase</keyword>
<gene>
    <name evidence="3" type="ORF">SAMN05421749_10780</name>
</gene>
<accession>A0A1G6MNV1</accession>
<dbReference type="GO" id="GO:0005737">
    <property type="term" value="C:cytoplasm"/>
    <property type="evidence" value="ECO:0007669"/>
    <property type="project" value="TreeGrafter"/>
</dbReference>
<dbReference type="SUPFAM" id="SSF55681">
    <property type="entry name" value="Class II aaRS and biotin synthetases"/>
    <property type="match status" value="1"/>
</dbReference>
<feature type="domain" description="BPL/LPL catalytic" evidence="2">
    <location>
        <begin position="46"/>
        <end position="151"/>
    </location>
</feature>
<sequence>MDRTFCIQSPETEQQLLSALLERHHATLERIICKSNTRSTNDDVRTLHEQGVQSALVISHQQSHGRGQHQREWLSPQGNIFLSALFSLERPVDGRFALECGLNILHTATLEKLDQLQIKWANDLYSPQGKWGGILVEPINAHQVIVGIGINVVPFEQSKDIQQATTSLTELGLTHYDRIQFLAEIYLALQQAVQWFNFGSQNLAQRFNAVAAFKNQWVNIQRQHQADLVGYFQGIQDDGAMLIRQDADATHTVCYDGRLMIP</sequence>
<proteinExistence type="predicted"/>
<name>A0A1G6MNV1_9GAMM</name>
<evidence type="ECO:0000259" key="2">
    <source>
        <dbReference type="Pfam" id="PF03099"/>
    </source>
</evidence>
<dbReference type="PANTHER" id="PTHR12835:SF5">
    <property type="entry name" value="BIOTIN--PROTEIN LIGASE"/>
    <property type="match status" value="1"/>
</dbReference>
<dbReference type="EMBL" id="FMYK01000007">
    <property type="protein sequence ID" value="SDC57151.1"/>
    <property type="molecule type" value="Genomic_DNA"/>
</dbReference>
<dbReference type="Gene3D" id="3.30.930.10">
    <property type="entry name" value="Bira Bifunctional Protein, Domain 2"/>
    <property type="match status" value="1"/>
</dbReference>
<dbReference type="GO" id="GO:0004077">
    <property type="term" value="F:biotin--[biotin carboxyl-carrier protein] ligase activity"/>
    <property type="evidence" value="ECO:0007669"/>
    <property type="project" value="InterPro"/>
</dbReference>
<keyword evidence="4" id="KW-1185">Reference proteome</keyword>
<evidence type="ECO:0000256" key="1">
    <source>
        <dbReference type="ARBA" id="ARBA00022598"/>
    </source>
</evidence>
<dbReference type="Proteomes" id="UP000242317">
    <property type="component" value="Unassembled WGS sequence"/>
</dbReference>
<evidence type="ECO:0000313" key="4">
    <source>
        <dbReference type="Proteomes" id="UP000242317"/>
    </source>
</evidence>
<dbReference type="InterPro" id="IPR004408">
    <property type="entry name" value="Biotin_CoA_COase_ligase"/>
</dbReference>